<keyword evidence="1" id="KW-1133">Transmembrane helix</keyword>
<dbReference type="STRING" id="1123404.SAMN02745784_02265"/>
<evidence type="ECO:0000313" key="2">
    <source>
        <dbReference type="EMBL" id="SHE93049.1"/>
    </source>
</evidence>
<dbReference type="Proteomes" id="UP000184114">
    <property type="component" value="Unassembled WGS sequence"/>
</dbReference>
<evidence type="ECO:0000313" key="3">
    <source>
        <dbReference type="Proteomes" id="UP000184114"/>
    </source>
</evidence>
<dbReference type="EMBL" id="FQTY01000011">
    <property type="protein sequence ID" value="SHE93049.1"/>
    <property type="molecule type" value="Genomic_DNA"/>
</dbReference>
<organism evidence="2 3">
    <name type="scientific">Tissierella praeacuta DSM 18095</name>
    <dbReference type="NCBI Taxonomy" id="1123404"/>
    <lineage>
        <taxon>Bacteria</taxon>
        <taxon>Bacillati</taxon>
        <taxon>Bacillota</taxon>
        <taxon>Tissierellia</taxon>
        <taxon>Tissierellales</taxon>
        <taxon>Tissierellaceae</taxon>
        <taxon>Tissierella</taxon>
    </lineage>
</organism>
<feature type="transmembrane region" description="Helical" evidence="1">
    <location>
        <begin position="98"/>
        <end position="116"/>
    </location>
</feature>
<name>A0A1M4XHR8_9FIRM</name>
<keyword evidence="1" id="KW-0812">Transmembrane</keyword>
<evidence type="ECO:0000256" key="1">
    <source>
        <dbReference type="SAM" id="Phobius"/>
    </source>
</evidence>
<feature type="transmembrane region" description="Helical" evidence="1">
    <location>
        <begin position="6"/>
        <end position="24"/>
    </location>
</feature>
<proteinExistence type="predicted"/>
<feature type="transmembrane region" description="Helical" evidence="1">
    <location>
        <begin position="68"/>
        <end position="86"/>
    </location>
</feature>
<gene>
    <name evidence="2" type="ORF">SAMN02745784_02265</name>
</gene>
<protein>
    <submittedName>
        <fullName evidence="2">Uncharacterized protein</fullName>
    </submittedName>
</protein>
<sequence>MDQNIINFIIKKVIIPLYLSYRLYNIIKSIKQQKSNIISFTKLFQPIVFLFLVFSYTHYFNYDILDEVMIFIAFPILFLIESVLFFKNKADWTAKEKIIYITILSSFIITELLYVFKLKNINPTIFSK</sequence>
<dbReference type="GeneID" id="90995374"/>
<keyword evidence="3" id="KW-1185">Reference proteome</keyword>
<reference evidence="3" key="1">
    <citation type="submission" date="2016-11" db="EMBL/GenBank/DDBJ databases">
        <authorList>
            <person name="Varghese N."/>
            <person name="Submissions S."/>
        </authorList>
    </citation>
    <scope>NUCLEOTIDE SEQUENCE [LARGE SCALE GENOMIC DNA]</scope>
    <source>
        <strain evidence="3">DSM 18095</strain>
    </source>
</reference>
<accession>A0A1M4XHR8</accession>
<keyword evidence="1" id="KW-0472">Membrane</keyword>
<dbReference type="RefSeq" id="WP_072976330.1">
    <property type="nucleotide sequence ID" value="NZ_FQTY01000011.1"/>
</dbReference>
<feature type="transmembrane region" description="Helical" evidence="1">
    <location>
        <begin position="36"/>
        <end position="56"/>
    </location>
</feature>
<dbReference type="AlphaFoldDB" id="A0A1M4XHR8"/>